<dbReference type="EMBL" id="UINC01007155">
    <property type="protein sequence ID" value="SVA31721.1"/>
    <property type="molecule type" value="Genomic_DNA"/>
</dbReference>
<evidence type="ECO:0000313" key="2">
    <source>
        <dbReference type="EMBL" id="SVA31721.1"/>
    </source>
</evidence>
<dbReference type="AlphaFoldDB" id="A0A381UVE4"/>
<sequence length="27" mass="3064">MTQFTDGNLPGKKKNRKKNIFTDGNLP</sequence>
<reference evidence="2" key="1">
    <citation type="submission" date="2018-05" db="EMBL/GenBank/DDBJ databases">
        <authorList>
            <person name="Lanie J.A."/>
            <person name="Ng W.-L."/>
            <person name="Kazmierczak K.M."/>
            <person name="Andrzejewski T.M."/>
            <person name="Davidsen T.M."/>
            <person name="Wayne K.J."/>
            <person name="Tettelin H."/>
            <person name="Glass J.I."/>
            <person name="Rusch D."/>
            <person name="Podicherti R."/>
            <person name="Tsui H.-C.T."/>
            <person name="Winkler M.E."/>
        </authorList>
    </citation>
    <scope>NUCLEOTIDE SEQUENCE</scope>
</reference>
<organism evidence="2">
    <name type="scientific">marine metagenome</name>
    <dbReference type="NCBI Taxonomy" id="408172"/>
    <lineage>
        <taxon>unclassified sequences</taxon>
        <taxon>metagenomes</taxon>
        <taxon>ecological metagenomes</taxon>
    </lineage>
</organism>
<gene>
    <name evidence="2" type="ORF">METZ01_LOCUS84575</name>
</gene>
<accession>A0A381UVE4</accession>
<evidence type="ECO:0000256" key="1">
    <source>
        <dbReference type="SAM" id="MobiDB-lite"/>
    </source>
</evidence>
<feature type="region of interest" description="Disordered" evidence="1">
    <location>
        <begin position="1"/>
        <end position="27"/>
    </location>
</feature>
<protein>
    <submittedName>
        <fullName evidence="2">Uncharacterized protein</fullName>
    </submittedName>
</protein>
<proteinExistence type="predicted"/>
<name>A0A381UVE4_9ZZZZ</name>